<sequence length="357" mass="38074">MRALPDRRLRSHLLSAPAASIGGAAGHMTAAQAQEFWGGRWALALRTRGQPTLRDVDAAFDRGEIVRSWTMRGTIHIVPARDLGWLLALTGERQRQGVAATHRREGIDADELRRAERATLTALAGGGRLARTELFAVLEGAGISTSWQRGYHLLCGLSWRGVVCQGPVVPRAGGPTREQYVVRTDEWITDAAAPADPLAELFTRYITSHGPAGARDFAWWSGLPLGAAREAAAAASDRVSVVPGGGEPVYVAAGPAPRRAPRMPGVLALPPFDEYYLSYADRTGVCAPALLGRVGPGANGMVRPVLVARGEVAGAWSHSHAVGRHAGDPLPDLFTADSASPEQVDAALQRYRRFLLG</sequence>
<evidence type="ECO:0008006" key="3">
    <source>
        <dbReference type="Google" id="ProtNLM"/>
    </source>
</evidence>
<evidence type="ECO:0000313" key="2">
    <source>
        <dbReference type="Proteomes" id="UP000276888"/>
    </source>
</evidence>
<accession>A0A3Q9IYR1</accession>
<dbReference type="AlphaFoldDB" id="A0A3Q9IYR1"/>
<keyword evidence="2" id="KW-1185">Reference proteome</keyword>
<name>A0A3Q9IYR1_9MICO</name>
<dbReference type="Proteomes" id="UP000276888">
    <property type="component" value="Chromosome"/>
</dbReference>
<gene>
    <name evidence="1" type="ORF">CVS47_00674</name>
</gene>
<dbReference type="KEGG" id="mlv:CVS47_00674"/>
<dbReference type="PANTHER" id="PTHR38479:SF2">
    <property type="entry name" value="WINGED HELIX DNA-BINDING DOMAIN-CONTAINING PROTEIN"/>
    <property type="match status" value="1"/>
</dbReference>
<dbReference type="InterPro" id="IPR009351">
    <property type="entry name" value="AlkZ-like"/>
</dbReference>
<dbReference type="Pfam" id="PF06224">
    <property type="entry name" value="AlkZ-like"/>
    <property type="match status" value="1"/>
</dbReference>
<organism evidence="1 2">
    <name type="scientific">Microbacterium lemovicicum</name>
    <dbReference type="NCBI Taxonomy" id="1072463"/>
    <lineage>
        <taxon>Bacteria</taxon>
        <taxon>Bacillati</taxon>
        <taxon>Actinomycetota</taxon>
        <taxon>Actinomycetes</taxon>
        <taxon>Micrococcales</taxon>
        <taxon>Microbacteriaceae</taxon>
        <taxon>Microbacterium</taxon>
    </lineage>
</organism>
<dbReference type="PANTHER" id="PTHR38479">
    <property type="entry name" value="LMO0824 PROTEIN"/>
    <property type="match status" value="1"/>
</dbReference>
<dbReference type="RefSeq" id="WP_241240261.1">
    <property type="nucleotide sequence ID" value="NZ_CP031423.1"/>
</dbReference>
<reference evidence="1 2" key="1">
    <citation type="submission" date="2018-08" db="EMBL/GenBank/DDBJ databases">
        <title>Microbacterium lemovicicum sp. nov., a bacterium isolated from a natural uranium-rich soil.</title>
        <authorList>
            <person name="ORTET P."/>
        </authorList>
    </citation>
    <scope>NUCLEOTIDE SEQUENCE [LARGE SCALE GENOMIC DNA]</scope>
    <source>
        <strain evidence="1 2">Viu22</strain>
    </source>
</reference>
<dbReference type="EMBL" id="CP031423">
    <property type="protein sequence ID" value="AZS36075.1"/>
    <property type="molecule type" value="Genomic_DNA"/>
</dbReference>
<proteinExistence type="predicted"/>
<protein>
    <recommendedName>
        <fullName evidence="3">Winged helix DNA-binding domain-containing protein</fullName>
    </recommendedName>
</protein>
<evidence type="ECO:0000313" key="1">
    <source>
        <dbReference type="EMBL" id="AZS36075.1"/>
    </source>
</evidence>